<keyword evidence="3" id="KW-1185">Reference proteome</keyword>
<keyword evidence="1" id="KW-0472">Membrane</keyword>
<dbReference type="AlphaFoldDB" id="A0A7I7RXB7"/>
<evidence type="ECO:0000313" key="3">
    <source>
        <dbReference type="Proteomes" id="UP000467428"/>
    </source>
</evidence>
<organism evidence="2 3">
    <name type="scientific">Mycolicibacterium arabiense</name>
    <dbReference type="NCBI Taxonomy" id="1286181"/>
    <lineage>
        <taxon>Bacteria</taxon>
        <taxon>Bacillati</taxon>
        <taxon>Actinomycetota</taxon>
        <taxon>Actinomycetes</taxon>
        <taxon>Mycobacteriales</taxon>
        <taxon>Mycobacteriaceae</taxon>
        <taxon>Mycolicibacterium</taxon>
    </lineage>
</organism>
<evidence type="ECO:0008006" key="4">
    <source>
        <dbReference type="Google" id="ProtNLM"/>
    </source>
</evidence>
<accession>A0A7I7RXB7</accession>
<evidence type="ECO:0000313" key="2">
    <source>
        <dbReference type="EMBL" id="BBY48850.1"/>
    </source>
</evidence>
<dbReference type="KEGG" id="marz:MARA_23180"/>
<proteinExistence type="predicted"/>
<geneLocation type="plasmid" evidence="3">
    <name>pjcm18538 dna</name>
</geneLocation>
<evidence type="ECO:0000256" key="1">
    <source>
        <dbReference type="SAM" id="Phobius"/>
    </source>
</evidence>
<keyword evidence="1" id="KW-0812">Transmembrane</keyword>
<sequence length="183" mass="19817">MQRFRRIYGAHPLHLLAMAACFALWGSVVLVAGPMTFVNTAVWWQSIVVWFVGGAILHDLVLFPLYAIADWSLRTGLAASAGSSHFHVSDVPVINYVRLPVLGTGLTFLIFFPGIIEQGAEFYVNATGLTQEPFLGRWLLLVGAMFAASATAYALRVAWHTRSRRTSAAVVAAVPNGTDSPGD</sequence>
<gene>
    <name evidence="2" type="ORF">MARA_23180</name>
</gene>
<feature type="transmembrane region" description="Helical" evidence="1">
    <location>
        <begin position="136"/>
        <end position="155"/>
    </location>
</feature>
<name>A0A7I7RXB7_9MYCO</name>
<keyword evidence="1" id="KW-1133">Transmembrane helix</keyword>
<reference evidence="2 3" key="1">
    <citation type="journal article" date="2019" name="Emerg. Microbes Infect.">
        <title>Comprehensive subspecies identification of 175 nontuberculous mycobacteria species based on 7547 genomic profiles.</title>
        <authorList>
            <person name="Matsumoto Y."/>
            <person name="Kinjo T."/>
            <person name="Motooka D."/>
            <person name="Nabeya D."/>
            <person name="Jung N."/>
            <person name="Uechi K."/>
            <person name="Horii T."/>
            <person name="Iida T."/>
            <person name="Fujita J."/>
            <person name="Nakamura S."/>
        </authorList>
    </citation>
    <scope>NUCLEOTIDE SEQUENCE [LARGE SCALE GENOMIC DNA]</scope>
    <source>
        <strain evidence="2 3">JCM 18538</strain>
    </source>
</reference>
<feature type="transmembrane region" description="Helical" evidence="1">
    <location>
        <begin position="12"/>
        <end position="35"/>
    </location>
</feature>
<feature type="transmembrane region" description="Helical" evidence="1">
    <location>
        <begin position="47"/>
        <end position="68"/>
    </location>
</feature>
<feature type="transmembrane region" description="Helical" evidence="1">
    <location>
        <begin position="96"/>
        <end position="116"/>
    </location>
</feature>
<protein>
    <recommendedName>
        <fullName evidence="4">Lipoprotein</fullName>
    </recommendedName>
</protein>
<dbReference type="EMBL" id="AP022593">
    <property type="protein sequence ID" value="BBY48850.1"/>
    <property type="molecule type" value="Genomic_DNA"/>
</dbReference>
<dbReference type="Proteomes" id="UP000467428">
    <property type="component" value="Chromosome"/>
</dbReference>
<dbReference type="PROSITE" id="PS51257">
    <property type="entry name" value="PROKAR_LIPOPROTEIN"/>
    <property type="match status" value="1"/>
</dbReference>